<organism evidence="1">
    <name type="scientific">mine drainage metagenome</name>
    <dbReference type="NCBI Taxonomy" id="410659"/>
    <lineage>
        <taxon>unclassified sequences</taxon>
        <taxon>metagenomes</taxon>
        <taxon>ecological metagenomes</taxon>
    </lineage>
</organism>
<reference evidence="1" key="1">
    <citation type="submission" date="2016-10" db="EMBL/GenBank/DDBJ databases">
        <title>Sequence of Gallionella enrichment culture.</title>
        <authorList>
            <person name="Poehlein A."/>
            <person name="Muehling M."/>
            <person name="Daniel R."/>
        </authorList>
    </citation>
    <scope>NUCLEOTIDE SEQUENCE</scope>
</reference>
<protein>
    <submittedName>
        <fullName evidence="1">Uncharacterized protein</fullName>
    </submittedName>
</protein>
<dbReference type="EMBL" id="MLJW01002414">
    <property type="protein sequence ID" value="OIQ74700.1"/>
    <property type="molecule type" value="Genomic_DNA"/>
</dbReference>
<accession>A0A1J5Q462</accession>
<name>A0A1J5Q462_9ZZZZ</name>
<gene>
    <name evidence="1" type="ORF">GALL_436440</name>
</gene>
<dbReference type="PANTHER" id="PTHR35023">
    <property type="entry name" value="CHELATASE-RELATED"/>
    <property type="match status" value="1"/>
</dbReference>
<dbReference type="InterPro" id="IPR052989">
    <property type="entry name" value="Mg-chelatase_DI-like"/>
</dbReference>
<comment type="caution">
    <text evidence="1">The sequence shown here is derived from an EMBL/GenBank/DDBJ whole genome shotgun (WGS) entry which is preliminary data.</text>
</comment>
<evidence type="ECO:0000313" key="1">
    <source>
        <dbReference type="EMBL" id="OIQ74700.1"/>
    </source>
</evidence>
<sequence>MVVTDGKATGGNQPLVEAYRAASLLAITQVASIVIDCEEGTVRLGLAGALAETLGATTIQLAELGAEQLISVVRASRDGRAA</sequence>
<proteinExistence type="predicted"/>
<dbReference type="PANTHER" id="PTHR35023:SF1">
    <property type="entry name" value="MG-PROTOPORPHYRIN IX CHELATASE"/>
    <property type="match status" value="1"/>
</dbReference>
<dbReference type="AlphaFoldDB" id="A0A1J5Q462"/>